<protein>
    <submittedName>
        <fullName evidence="4">GNAT family N-acetyltransferase</fullName>
    </submittedName>
</protein>
<dbReference type="PANTHER" id="PTHR43877">
    <property type="entry name" value="AMINOALKYLPHOSPHONATE N-ACETYLTRANSFERASE-RELATED-RELATED"/>
    <property type="match status" value="1"/>
</dbReference>
<feature type="domain" description="N-acetyltransferase" evidence="3">
    <location>
        <begin position="4"/>
        <end position="141"/>
    </location>
</feature>
<dbReference type="PANTHER" id="PTHR43877:SF2">
    <property type="entry name" value="AMINOALKYLPHOSPHONATE N-ACETYLTRANSFERASE-RELATED"/>
    <property type="match status" value="1"/>
</dbReference>
<dbReference type="RefSeq" id="WP_173634556.1">
    <property type="nucleotide sequence ID" value="NZ_CP054212.1"/>
</dbReference>
<keyword evidence="5" id="KW-1185">Reference proteome</keyword>
<dbReference type="Gene3D" id="3.40.630.30">
    <property type="match status" value="1"/>
</dbReference>
<dbReference type="SUPFAM" id="SSF55729">
    <property type="entry name" value="Acyl-CoA N-acyltransferases (Nat)"/>
    <property type="match status" value="1"/>
</dbReference>
<keyword evidence="1 4" id="KW-0808">Transferase</keyword>
<dbReference type="InterPro" id="IPR050832">
    <property type="entry name" value="Bact_Acetyltransf"/>
</dbReference>
<evidence type="ECO:0000259" key="3">
    <source>
        <dbReference type="PROSITE" id="PS51186"/>
    </source>
</evidence>
<dbReference type="KEGG" id="pmak:PMPD1_2687"/>
<keyword evidence="2" id="KW-0012">Acyltransferase</keyword>
<dbReference type="GO" id="GO:0016747">
    <property type="term" value="F:acyltransferase activity, transferring groups other than amino-acyl groups"/>
    <property type="evidence" value="ECO:0007669"/>
    <property type="project" value="InterPro"/>
</dbReference>
<evidence type="ECO:0000313" key="4">
    <source>
        <dbReference type="EMBL" id="QKJ87627.1"/>
    </source>
</evidence>
<dbReference type="EMBL" id="CP054212">
    <property type="protein sequence ID" value="QKJ87627.1"/>
    <property type="molecule type" value="Genomic_DNA"/>
</dbReference>
<dbReference type="Proteomes" id="UP000505325">
    <property type="component" value="Chromosome"/>
</dbReference>
<dbReference type="InterPro" id="IPR016181">
    <property type="entry name" value="Acyl_CoA_acyltransferase"/>
</dbReference>
<name>A0A6M8UGS7_9GAMM</name>
<dbReference type="CDD" id="cd04301">
    <property type="entry name" value="NAT_SF"/>
    <property type="match status" value="1"/>
</dbReference>
<dbReference type="PROSITE" id="PS51186">
    <property type="entry name" value="GNAT"/>
    <property type="match status" value="1"/>
</dbReference>
<evidence type="ECO:0000256" key="1">
    <source>
        <dbReference type="ARBA" id="ARBA00022679"/>
    </source>
</evidence>
<accession>A0A6M8UGS7</accession>
<gene>
    <name evidence="4" type="ORF">PMPD1_2687</name>
</gene>
<dbReference type="InterPro" id="IPR000182">
    <property type="entry name" value="GNAT_dom"/>
</dbReference>
<dbReference type="AlphaFoldDB" id="A0A6M8UGS7"/>
<sequence length="141" mass="15756">MVSIQIASDEPTIAACFAVMQALRPHLQDKASFIAQLERQSAQGYRLFAAHHAGQVIGVAGYRELENFLYGRFIYLDDLVVAESARNLGVGQKLIEAVRHEAKRLHCAYLVLDTGLANCCAQKFYFRHGFLSRGLHFSQSL</sequence>
<evidence type="ECO:0000313" key="5">
    <source>
        <dbReference type="Proteomes" id="UP000505325"/>
    </source>
</evidence>
<dbReference type="Pfam" id="PF00583">
    <property type="entry name" value="Acetyltransf_1"/>
    <property type="match status" value="1"/>
</dbReference>
<proteinExistence type="predicted"/>
<evidence type="ECO:0000256" key="2">
    <source>
        <dbReference type="ARBA" id="ARBA00023315"/>
    </source>
</evidence>
<organism evidence="4 5">
    <name type="scientific">Paramixta manurensis</name>
    <dbReference type="NCBI Taxonomy" id="2740817"/>
    <lineage>
        <taxon>Bacteria</taxon>
        <taxon>Pseudomonadati</taxon>
        <taxon>Pseudomonadota</taxon>
        <taxon>Gammaproteobacteria</taxon>
        <taxon>Enterobacterales</taxon>
        <taxon>Erwiniaceae</taxon>
        <taxon>Paramixta</taxon>
    </lineage>
</organism>
<reference evidence="4 5" key="1">
    <citation type="submission" date="2020-06" db="EMBL/GenBank/DDBJ databases">
        <title>Genome sequence of Paramixta manurensis strain PD-1.</title>
        <authorList>
            <person name="Lee C.W."/>
            <person name="Kim J."/>
        </authorList>
    </citation>
    <scope>NUCLEOTIDE SEQUENCE [LARGE SCALE GENOMIC DNA]</scope>
    <source>
        <strain evidence="4 5">PD-1</strain>
    </source>
</reference>